<feature type="region of interest" description="Disordered" evidence="1">
    <location>
        <begin position="1"/>
        <end position="35"/>
    </location>
</feature>
<keyword evidence="2" id="KW-0812">Transmembrane</keyword>
<comment type="caution">
    <text evidence="3">The sequence shown here is derived from an EMBL/GenBank/DDBJ whole genome shotgun (WGS) entry which is preliminary data.</text>
</comment>
<sequence length="243" mass="25841">MAPDHRRLAHEGTRGFGVGTGSSPRRGPGRRRGRRPPGGLIVIVVVTALVGGLLGMAISMGWIGPAGRALGRFLDFYCGVFALVTLSLTVMIGLAATDRRILAPGHRVHAQSIHRALAFVAISMLAAHLATQLARHRVGVVEAFVPFSASVTYGLGTVAFYLLVVAIASGIARGRFALTGRPWVWRLLHLTAYVAWPMGIWHGLSAGREAAPFVKVAYALCLAAVTLALIARPFLRPRTGRAS</sequence>
<keyword evidence="2" id="KW-1133">Transmembrane helix</keyword>
<dbReference type="Proteomes" id="UP000468735">
    <property type="component" value="Unassembled WGS sequence"/>
</dbReference>
<proteinExistence type="predicted"/>
<evidence type="ECO:0000256" key="1">
    <source>
        <dbReference type="SAM" id="MobiDB-lite"/>
    </source>
</evidence>
<protein>
    <recommendedName>
        <fullName evidence="5">Ferric reductase</fullName>
    </recommendedName>
</protein>
<evidence type="ECO:0000256" key="2">
    <source>
        <dbReference type="SAM" id="Phobius"/>
    </source>
</evidence>
<dbReference type="OrthoDB" id="4282511at2"/>
<feature type="transmembrane region" description="Helical" evidence="2">
    <location>
        <begin position="216"/>
        <end position="235"/>
    </location>
</feature>
<feature type="compositionally biased region" description="Basic and acidic residues" evidence="1">
    <location>
        <begin position="1"/>
        <end position="13"/>
    </location>
</feature>
<feature type="transmembrane region" description="Helical" evidence="2">
    <location>
        <begin position="184"/>
        <end position="204"/>
    </location>
</feature>
<feature type="transmembrane region" description="Helical" evidence="2">
    <location>
        <begin position="74"/>
        <end position="96"/>
    </location>
</feature>
<organism evidence="3 4">
    <name type="scientific">Actinomadura rudentiformis</name>
    <dbReference type="NCBI Taxonomy" id="359158"/>
    <lineage>
        <taxon>Bacteria</taxon>
        <taxon>Bacillati</taxon>
        <taxon>Actinomycetota</taxon>
        <taxon>Actinomycetes</taxon>
        <taxon>Streptosporangiales</taxon>
        <taxon>Thermomonosporaceae</taxon>
        <taxon>Actinomadura</taxon>
    </lineage>
</organism>
<dbReference type="AlphaFoldDB" id="A0A6H9YWM2"/>
<feature type="transmembrane region" description="Helical" evidence="2">
    <location>
        <begin position="153"/>
        <end position="172"/>
    </location>
</feature>
<name>A0A6H9YWM2_9ACTN</name>
<dbReference type="EMBL" id="WBMT01000010">
    <property type="protein sequence ID" value="KAB2346852.1"/>
    <property type="molecule type" value="Genomic_DNA"/>
</dbReference>
<evidence type="ECO:0008006" key="5">
    <source>
        <dbReference type="Google" id="ProtNLM"/>
    </source>
</evidence>
<evidence type="ECO:0000313" key="4">
    <source>
        <dbReference type="Proteomes" id="UP000468735"/>
    </source>
</evidence>
<reference evidence="3 4" key="1">
    <citation type="submission" date="2019-09" db="EMBL/GenBank/DDBJ databases">
        <title>Actinomadura physcomitrii sp. nov., a novel actinomycete isolated from moss [Physcomitrium sphaericum (Ludw) Fuernr].</title>
        <authorList>
            <person name="Zhuang X."/>
            <person name="Liu C."/>
        </authorList>
    </citation>
    <scope>NUCLEOTIDE SEQUENCE [LARGE SCALE GENOMIC DNA]</scope>
    <source>
        <strain evidence="3 4">HMC1</strain>
    </source>
</reference>
<gene>
    <name evidence="3" type="ORF">F8566_21800</name>
</gene>
<keyword evidence="4" id="KW-1185">Reference proteome</keyword>
<dbReference type="RefSeq" id="WP_151562698.1">
    <property type="nucleotide sequence ID" value="NZ_WBMT01000010.1"/>
</dbReference>
<evidence type="ECO:0000313" key="3">
    <source>
        <dbReference type="EMBL" id="KAB2346852.1"/>
    </source>
</evidence>
<feature type="transmembrane region" description="Helical" evidence="2">
    <location>
        <begin position="40"/>
        <end position="62"/>
    </location>
</feature>
<accession>A0A6H9YWM2</accession>
<feature type="transmembrane region" description="Helical" evidence="2">
    <location>
        <begin position="116"/>
        <end position="133"/>
    </location>
</feature>
<keyword evidence="2" id="KW-0472">Membrane</keyword>